<evidence type="ECO:0000313" key="4">
    <source>
        <dbReference type="EMBL" id="KNB69262.1"/>
    </source>
</evidence>
<evidence type="ECO:0000313" key="3">
    <source>
        <dbReference type="EMBL" id="GED71594.1"/>
    </source>
</evidence>
<feature type="signal peptide" evidence="1">
    <location>
        <begin position="1"/>
        <end position="21"/>
    </location>
</feature>
<gene>
    <name evidence="4" type="ORF">ADS79_25470</name>
    <name evidence="3" type="ORF">BRE01_52960</name>
</gene>
<keyword evidence="6" id="KW-1185">Reference proteome</keyword>
<reference evidence="5" key="1">
    <citation type="submission" date="2015-07" db="EMBL/GenBank/DDBJ databases">
        <title>Genome sequencing project for genomic taxonomy and phylogenomics of Bacillus-like bacteria.</title>
        <authorList>
            <person name="Liu B."/>
            <person name="Wang J."/>
            <person name="Zhu Y."/>
            <person name="Liu G."/>
            <person name="Chen Q."/>
            <person name="Chen Z."/>
            <person name="Lan J."/>
            <person name="Che J."/>
            <person name="Ge C."/>
            <person name="Shi H."/>
            <person name="Pan Z."/>
            <person name="Liu X."/>
        </authorList>
    </citation>
    <scope>NUCLEOTIDE SEQUENCE [LARGE SCALE GENOMIC DNA]</scope>
    <source>
        <strain evidence="5">DSM 9887</strain>
    </source>
</reference>
<dbReference type="EMBL" id="BJON01000022">
    <property type="protein sequence ID" value="GED71594.1"/>
    <property type="molecule type" value="Genomic_DNA"/>
</dbReference>
<dbReference type="SUPFAM" id="SSF51261">
    <property type="entry name" value="Duplicated hybrid motif"/>
    <property type="match status" value="1"/>
</dbReference>
<evidence type="ECO:0000313" key="6">
    <source>
        <dbReference type="Proteomes" id="UP000319578"/>
    </source>
</evidence>
<feature type="chain" id="PRO_5038507946" evidence="1">
    <location>
        <begin position="22"/>
        <end position="328"/>
    </location>
</feature>
<reference evidence="3 6" key="3">
    <citation type="submission" date="2019-06" db="EMBL/GenBank/DDBJ databases">
        <title>Whole genome shotgun sequence of Brevibacillus reuszeri NBRC 15719.</title>
        <authorList>
            <person name="Hosoyama A."/>
            <person name="Uohara A."/>
            <person name="Ohji S."/>
            <person name="Ichikawa N."/>
        </authorList>
    </citation>
    <scope>NUCLEOTIDE SEQUENCE [LARGE SCALE GENOMIC DNA]</scope>
    <source>
        <strain evidence="3 6">NBRC 15719</strain>
    </source>
</reference>
<dbReference type="Gene3D" id="2.70.70.10">
    <property type="entry name" value="Glucose Permease (Domain IIA)"/>
    <property type="match status" value="1"/>
</dbReference>
<dbReference type="AlphaFoldDB" id="A0A0K9YKS4"/>
<dbReference type="PANTHER" id="PTHR21666">
    <property type="entry name" value="PEPTIDASE-RELATED"/>
    <property type="match status" value="1"/>
</dbReference>
<accession>A0A0K9YKS4</accession>
<sequence length="328" mass="36148">MKKTWMIMSAFTLLLAGCWNNYEQKSVTTTSTGSTATPGATTDKLKSAEIGQALLSGEFERVYEQTSTDFKKELSKAQFGDVVKNSQASIKSWNPNSKLTLNGSSYETWVDQDGKFGLIAMMNEQAEISGLRFTPLESFTEQDKALTKLTYRAPFKGEWYVFWGGQNVLANYHYAVPSQRYAYDLIQVKDGFSYKGDAKKNESYYMFGQEILAPEAGTVVHIVNDVKDNVPVGVMNEAHPAGNVVVIDHGNGEYSYLAHLKEGSVTVKVGDRVAKGDTIGLGGNSGNSSEPHLHYQVSDGKDLFTSKSIRVQWENNLNPIQGETVTGN</sequence>
<evidence type="ECO:0000259" key="2">
    <source>
        <dbReference type="Pfam" id="PF01551"/>
    </source>
</evidence>
<dbReference type="Pfam" id="PF01551">
    <property type="entry name" value="Peptidase_M23"/>
    <property type="match status" value="1"/>
</dbReference>
<proteinExistence type="predicted"/>
<dbReference type="OrthoDB" id="9809488at2"/>
<dbReference type="CDD" id="cd12797">
    <property type="entry name" value="M23_peptidase"/>
    <property type="match status" value="1"/>
</dbReference>
<dbReference type="EMBL" id="LGIQ01000011">
    <property type="protein sequence ID" value="KNB69262.1"/>
    <property type="molecule type" value="Genomic_DNA"/>
</dbReference>
<evidence type="ECO:0000256" key="1">
    <source>
        <dbReference type="SAM" id="SignalP"/>
    </source>
</evidence>
<feature type="domain" description="M23ase beta-sheet core" evidence="2">
    <location>
        <begin position="208"/>
        <end position="299"/>
    </location>
</feature>
<dbReference type="InterPro" id="IPR050570">
    <property type="entry name" value="Cell_wall_metabolism_enzyme"/>
</dbReference>
<name>A0A0K9YKS4_9BACL</name>
<dbReference type="STRING" id="54915.ADS79_25470"/>
<dbReference type="InterPro" id="IPR011055">
    <property type="entry name" value="Dup_hybrid_motif"/>
</dbReference>
<reference evidence="4" key="2">
    <citation type="submission" date="2015-07" db="EMBL/GenBank/DDBJ databases">
        <title>MeaNS - Measles Nucleotide Surveillance Program.</title>
        <authorList>
            <person name="Tran T."/>
            <person name="Druce J."/>
        </authorList>
    </citation>
    <scope>NUCLEOTIDE SEQUENCE</scope>
    <source>
        <strain evidence="4">DSM 9887</strain>
    </source>
</reference>
<dbReference type="Proteomes" id="UP000319578">
    <property type="component" value="Unassembled WGS sequence"/>
</dbReference>
<dbReference type="GO" id="GO:0004222">
    <property type="term" value="F:metalloendopeptidase activity"/>
    <property type="evidence" value="ECO:0007669"/>
    <property type="project" value="TreeGrafter"/>
</dbReference>
<dbReference type="RefSeq" id="WP_049741262.1">
    <property type="nucleotide sequence ID" value="NZ_BJON01000022.1"/>
</dbReference>
<organism evidence="4 5">
    <name type="scientific">Brevibacillus reuszeri</name>
    <dbReference type="NCBI Taxonomy" id="54915"/>
    <lineage>
        <taxon>Bacteria</taxon>
        <taxon>Bacillati</taxon>
        <taxon>Bacillota</taxon>
        <taxon>Bacilli</taxon>
        <taxon>Bacillales</taxon>
        <taxon>Paenibacillaceae</taxon>
        <taxon>Brevibacillus</taxon>
    </lineage>
</organism>
<dbReference type="PANTHER" id="PTHR21666:SF270">
    <property type="entry name" value="MUREIN HYDROLASE ACTIVATOR ENVC"/>
    <property type="match status" value="1"/>
</dbReference>
<dbReference type="PROSITE" id="PS51257">
    <property type="entry name" value="PROKAR_LIPOPROTEIN"/>
    <property type="match status" value="1"/>
</dbReference>
<dbReference type="InterPro" id="IPR016047">
    <property type="entry name" value="M23ase_b-sheet_dom"/>
</dbReference>
<dbReference type="Proteomes" id="UP000036834">
    <property type="component" value="Unassembled WGS sequence"/>
</dbReference>
<dbReference type="PATRIC" id="fig|54915.3.peg.4247"/>
<protein>
    <submittedName>
        <fullName evidence="4">Metalloendopeptidase</fullName>
    </submittedName>
    <submittedName>
        <fullName evidence="3">Peptidase M23</fullName>
    </submittedName>
</protein>
<evidence type="ECO:0000313" key="5">
    <source>
        <dbReference type="Proteomes" id="UP000036834"/>
    </source>
</evidence>
<comment type="caution">
    <text evidence="4">The sequence shown here is derived from an EMBL/GenBank/DDBJ whole genome shotgun (WGS) entry which is preliminary data.</text>
</comment>
<keyword evidence="1" id="KW-0732">Signal</keyword>